<dbReference type="Proteomes" id="UP000541444">
    <property type="component" value="Unassembled WGS sequence"/>
</dbReference>
<dbReference type="PANTHER" id="PTHR23024:SF24">
    <property type="entry name" value="ALPHA_BETA HYDROLASE FOLD-3 DOMAIN-CONTAINING PROTEIN"/>
    <property type="match status" value="1"/>
</dbReference>
<evidence type="ECO:0000313" key="2">
    <source>
        <dbReference type="EMBL" id="KAF6141490.1"/>
    </source>
</evidence>
<evidence type="ECO:0000313" key="3">
    <source>
        <dbReference type="Proteomes" id="UP000541444"/>
    </source>
</evidence>
<evidence type="ECO:0000259" key="1">
    <source>
        <dbReference type="Pfam" id="PF07859"/>
    </source>
</evidence>
<proteinExistence type="predicted"/>
<dbReference type="AlphaFoldDB" id="A0A7J7LG31"/>
<dbReference type="InterPro" id="IPR029058">
    <property type="entry name" value="AB_hydrolase_fold"/>
</dbReference>
<dbReference type="GO" id="GO:0016787">
    <property type="term" value="F:hydrolase activity"/>
    <property type="evidence" value="ECO:0007669"/>
    <property type="project" value="InterPro"/>
</dbReference>
<dbReference type="OrthoDB" id="408631at2759"/>
<gene>
    <name evidence="2" type="ORF">GIB67_000871</name>
</gene>
<dbReference type="InterPro" id="IPR050466">
    <property type="entry name" value="Carboxylest/Gibb_receptor"/>
</dbReference>
<dbReference type="InterPro" id="IPR013094">
    <property type="entry name" value="AB_hydrolase_3"/>
</dbReference>
<accession>A0A7J7LG31</accession>
<dbReference type="Gene3D" id="3.40.50.1820">
    <property type="entry name" value="alpha/beta hydrolase"/>
    <property type="match status" value="1"/>
</dbReference>
<dbReference type="SUPFAM" id="SSF53474">
    <property type="entry name" value="alpha/beta-Hydrolases"/>
    <property type="match status" value="1"/>
</dbReference>
<feature type="domain" description="Alpha/beta hydrolase fold-3" evidence="1">
    <location>
        <begin position="88"/>
        <end position="311"/>
    </location>
</feature>
<organism evidence="2 3">
    <name type="scientific">Kingdonia uniflora</name>
    <dbReference type="NCBI Taxonomy" id="39325"/>
    <lineage>
        <taxon>Eukaryota</taxon>
        <taxon>Viridiplantae</taxon>
        <taxon>Streptophyta</taxon>
        <taxon>Embryophyta</taxon>
        <taxon>Tracheophyta</taxon>
        <taxon>Spermatophyta</taxon>
        <taxon>Magnoliopsida</taxon>
        <taxon>Ranunculales</taxon>
        <taxon>Circaeasteraceae</taxon>
        <taxon>Kingdonia</taxon>
    </lineage>
</organism>
<dbReference type="PANTHER" id="PTHR23024">
    <property type="entry name" value="ARYLACETAMIDE DEACETYLASE"/>
    <property type="match status" value="1"/>
</dbReference>
<reference evidence="2 3" key="1">
    <citation type="journal article" date="2020" name="IScience">
        <title>Genome Sequencing of the Endangered Kingdonia uniflora (Circaeasteraceae, Ranunculales) Reveals Potential Mechanisms of Evolutionary Specialization.</title>
        <authorList>
            <person name="Sun Y."/>
            <person name="Deng T."/>
            <person name="Zhang A."/>
            <person name="Moore M.J."/>
            <person name="Landis J.B."/>
            <person name="Lin N."/>
            <person name="Zhang H."/>
            <person name="Zhang X."/>
            <person name="Huang J."/>
            <person name="Zhang X."/>
            <person name="Sun H."/>
            <person name="Wang H."/>
        </authorList>
    </citation>
    <scope>NUCLEOTIDE SEQUENCE [LARGE SCALE GENOMIC DNA]</scope>
    <source>
        <strain evidence="2">TB1705</strain>
        <tissue evidence="2">Leaf</tissue>
    </source>
</reference>
<protein>
    <recommendedName>
        <fullName evidence="1">Alpha/beta hydrolase fold-3 domain-containing protein</fullName>
    </recommendedName>
</protein>
<keyword evidence="3" id="KW-1185">Reference proteome</keyword>
<name>A0A7J7LG31_9MAGN</name>
<sequence>MSTKPEISWSLNVILSLLSNVTDFARRSNGTVNRRLLSYLDVMAKGPPQTVNGVKTSDVTVDPTRNLWFRLYVPTDHVNDPSISLPVIVYFHGGGFTFMSADTNMYDWVCRKIARHVPAVVVSVNYRLSPEYRYPSQYDDGFDTLKFLDRGDIEGFPRNADVSRCFMAGDSAGGNLGHHVARRYAERVTEFNKLRAIGLIAIQPFFGGEERTGSETRLDGLTPIVNLERCDWHWKVFLPEGSGSDRDHEVINVFGPNAVDISGLKDFPVTLVVIGGYDPLQDWQRRYYEGLKMSGINARLLEYPGGIHCFFLFSQLPQGSLLITELKNFVHEVSRNLEIK</sequence>
<dbReference type="Pfam" id="PF07859">
    <property type="entry name" value="Abhydrolase_3"/>
    <property type="match status" value="1"/>
</dbReference>
<dbReference type="EMBL" id="JACGCM010002325">
    <property type="protein sequence ID" value="KAF6141490.1"/>
    <property type="molecule type" value="Genomic_DNA"/>
</dbReference>
<comment type="caution">
    <text evidence="2">The sequence shown here is derived from an EMBL/GenBank/DDBJ whole genome shotgun (WGS) entry which is preliminary data.</text>
</comment>